<protein>
    <submittedName>
        <fullName evidence="3">Phage integrase family protein</fullName>
    </submittedName>
</protein>
<proteinExistence type="predicted"/>
<feature type="domain" description="Tyr recombinase" evidence="2">
    <location>
        <begin position="26"/>
        <end position="179"/>
    </location>
</feature>
<dbReference type="GO" id="GO:0006310">
    <property type="term" value="P:DNA recombination"/>
    <property type="evidence" value="ECO:0007669"/>
    <property type="project" value="UniProtKB-KW"/>
</dbReference>
<gene>
    <name evidence="3" type="ORF">B2A_06935</name>
</gene>
<keyword evidence="1" id="KW-0233">DNA recombination</keyword>
<dbReference type="AlphaFoldDB" id="T1A352"/>
<dbReference type="EMBL" id="AUZZ01004950">
    <property type="protein sequence ID" value="EQD51303.1"/>
    <property type="molecule type" value="Genomic_DNA"/>
</dbReference>
<dbReference type="InterPro" id="IPR011010">
    <property type="entry name" value="DNA_brk_join_enz"/>
</dbReference>
<dbReference type="PROSITE" id="PS51898">
    <property type="entry name" value="TYR_RECOMBINASE"/>
    <property type="match status" value="1"/>
</dbReference>
<dbReference type="Gene3D" id="1.10.443.10">
    <property type="entry name" value="Intergrase catalytic core"/>
    <property type="match status" value="1"/>
</dbReference>
<evidence type="ECO:0000256" key="1">
    <source>
        <dbReference type="ARBA" id="ARBA00023172"/>
    </source>
</evidence>
<dbReference type="SUPFAM" id="SSF56349">
    <property type="entry name" value="DNA breaking-rejoining enzymes"/>
    <property type="match status" value="1"/>
</dbReference>
<sequence length="179" mass="20254">RFGTHPTQVCHQWNTATHVQEAEGRGGLRAFSVEELQAFFDCADELVVASRRRGRKGWLAGFRDATLFKVAYGWGLRRREVRVLDTTDFGVNPHAAEFDRLGVLYVRHGKAMAGSAPKQRSVLSVFGWATECLEEWMTDIRPLLARAGSRALWPTERGGRVSETRIDDHFGLVRRELSL</sequence>
<comment type="caution">
    <text evidence="3">The sequence shown here is derived from an EMBL/GenBank/DDBJ whole genome shotgun (WGS) entry which is preliminary data.</text>
</comment>
<evidence type="ECO:0000313" key="3">
    <source>
        <dbReference type="EMBL" id="EQD51303.1"/>
    </source>
</evidence>
<feature type="non-terminal residue" evidence="3">
    <location>
        <position position="1"/>
    </location>
</feature>
<accession>T1A352</accession>
<reference evidence="3" key="1">
    <citation type="submission" date="2013-08" db="EMBL/GenBank/DDBJ databases">
        <authorList>
            <person name="Mendez C."/>
            <person name="Richter M."/>
            <person name="Ferrer M."/>
            <person name="Sanchez J."/>
        </authorList>
    </citation>
    <scope>NUCLEOTIDE SEQUENCE</scope>
</reference>
<dbReference type="InterPro" id="IPR002104">
    <property type="entry name" value="Integrase_catalytic"/>
</dbReference>
<feature type="non-terminal residue" evidence="3">
    <location>
        <position position="179"/>
    </location>
</feature>
<evidence type="ECO:0000259" key="2">
    <source>
        <dbReference type="PROSITE" id="PS51898"/>
    </source>
</evidence>
<name>T1A352_9ZZZZ</name>
<dbReference type="InterPro" id="IPR013762">
    <property type="entry name" value="Integrase-like_cat_sf"/>
</dbReference>
<dbReference type="GO" id="GO:0003677">
    <property type="term" value="F:DNA binding"/>
    <property type="evidence" value="ECO:0007669"/>
    <property type="project" value="InterPro"/>
</dbReference>
<dbReference type="GO" id="GO:0015074">
    <property type="term" value="P:DNA integration"/>
    <property type="evidence" value="ECO:0007669"/>
    <property type="project" value="InterPro"/>
</dbReference>
<organism evidence="3">
    <name type="scientific">mine drainage metagenome</name>
    <dbReference type="NCBI Taxonomy" id="410659"/>
    <lineage>
        <taxon>unclassified sequences</taxon>
        <taxon>metagenomes</taxon>
        <taxon>ecological metagenomes</taxon>
    </lineage>
</organism>
<reference evidence="3" key="2">
    <citation type="journal article" date="2014" name="ISME J.">
        <title>Microbial stratification in low pH oxic and suboxic macroscopic growths along an acid mine drainage.</title>
        <authorList>
            <person name="Mendez-Garcia C."/>
            <person name="Mesa V."/>
            <person name="Sprenger R.R."/>
            <person name="Richter M."/>
            <person name="Diez M.S."/>
            <person name="Solano J."/>
            <person name="Bargiela R."/>
            <person name="Golyshina O.V."/>
            <person name="Manteca A."/>
            <person name="Ramos J.L."/>
            <person name="Gallego J.R."/>
            <person name="Llorente I."/>
            <person name="Martins Dos Santos V.A."/>
            <person name="Jensen O.N."/>
            <person name="Pelaez A.I."/>
            <person name="Sanchez J."/>
            <person name="Ferrer M."/>
        </authorList>
    </citation>
    <scope>NUCLEOTIDE SEQUENCE</scope>
</reference>